<dbReference type="RefSeq" id="WP_189583902.1">
    <property type="nucleotide sequence ID" value="NZ_BMZR01000002.1"/>
</dbReference>
<proteinExistence type="predicted"/>
<sequence length="448" mass="52013">MELRRHNVEVNDADPFANDWLARKGFANQLTNIIENNKQGEVVIGLSGQWGEGKTTFVKMWQKHMEKKEISSIYFDAFEYDYLEDVFLSLAIEIYNYAKANGLTVKEDYLNKSKSTYHLLQAMIAKTAPINIDSTLQEKLTHDESPILDISEVIKNSLNFALDNAFEQALKQKEVFRDFKDSLSQLATQASNQDMPLVIIIDELDRCKPSFAVEVLEKIKHLFLVESVVFVLSMHHEQLEESIKKVYGQNIDAHTYLQKFIDYPTRLPTADLSNNSNRRKYFWNQVDFIGLPVRSSHSMNRSYELFLILSIRYDLSYRQLNKALQNYKYLIASLDLNSDYSYPTMFLMVFISILKVKSGTLISKIRNNSATYQDLVEGISEVRGQNDFNLEVLQNLIRISFLTRSSFRETEHGSHESDFYNNFSSLIGEDENKVLMNLVQRLESFEDY</sequence>
<dbReference type="PANTHER" id="PTHR22674:SF6">
    <property type="entry name" value="NTPASE KAP FAMILY P-LOOP DOMAIN-CONTAINING PROTEIN 1"/>
    <property type="match status" value="1"/>
</dbReference>
<dbReference type="InterPro" id="IPR052754">
    <property type="entry name" value="NTPase_KAP_P-loop"/>
</dbReference>
<organism evidence="2 3">
    <name type="scientific">Psychrobacter glaciei</name>
    <dbReference type="NCBI Taxonomy" id="619771"/>
    <lineage>
        <taxon>Bacteria</taxon>
        <taxon>Pseudomonadati</taxon>
        <taxon>Pseudomonadota</taxon>
        <taxon>Gammaproteobacteria</taxon>
        <taxon>Moraxellales</taxon>
        <taxon>Moraxellaceae</taxon>
        <taxon>Psychrobacter</taxon>
    </lineage>
</organism>
<feature type="domain" description="KAP NTPase" evidence="1">
    <location>
        <begin position="23"/>
        <end position="276"/>
    </location>
</feature>
<reference evidence="3" key="1">
    <citation type="journal article" date="2019" name="Int. J. Syst. Evol. Microbiol.">
        <title>The Global Catalogue of Microorganisms (GCM) 10K type strain sequencing project: providing services to taxonomists for standard genome sequencing and annotation.</title>
        <authorList>
            <consortium name="The Broad Institute Genomics Platform"/>
            <consortium name="The Broad Institute Genome Sequencing Center for Infectious Disease"/>
            <person name="Wu L."/>
            <person name="Ma J."/>
        </authorList>
    </citation>
    <scope>NUCLEOTIDE SEQUENCE [LARGE SCALE GENOMIC DNA]</scope>
    <source>
        <strain evidence="3">KCTC 42280</strain>
    </source>
</reference>
<dbReference type="Pfam" id="PF07693">
    <property type="entry name" value="KAP_NTPase"/>
    <property type="match status" value="1"/>
</dbReference>
<name>A0ABQ3GRX7_9GAMM</name>
<dbReference type="PANTHER" id="PTHR22674">
    <property type="entry name" value="NTPASE, KAP FAMILY P-LOOP DOMAIN-CONTAINING 1"/>
    <property type="match status" value="1"/>
</dbReference>
<evidence type="ECO:0000313" key="2">
    <source>
        <dbReference type="EMBL" id="GHD31931.1"/>
    </source>
</evidence>
<protein>
    <recommendedName>
        <fullName evidence="1">KAP NTPase domain-containing protein</fullName>
    </recommendedName>
</protein>
<dbReference type="InterPro" id="IPR011646">
    <property type="entry name" value="KAP_P-loop"/>
</dbReference>
<dbReference type="Proteomes" id="UP000610203">
    <property type="component" value="Unassembled WGS sequence"/>
</dbReference>
<gene>
    <name evidence="2" type="ORF">GCM10016272_14560</name>
</gene>
<dbReference type="SUPFAM" id="SSF52540">
    <property type="entry name" value="P-loop containing nucleoside triphosphate hydrolases"/>
    <property type="match status" value="1"/>
</dbReference>
<dbReference type="InterPro" id="IPR027417">
    <property type="entry name" value="P-loop_NTPase"/>
</dbReference>
<evidence type="ECO:0000313" key="3">
    <source>
        <dbReference type="Proteomes" id="UP000610203"/>
    </source>
</evidence>
<accession>A0ABQ3GRX7</accession>
<evidence type="ECO:0000259" key="1">
    <source>
        <dbReference type="Pfam" id="PF07693"/>
    </source>
</evidence>
<keyword evidence="3" id="KW-1185">Reference proteome</keyword>
<dbReference type="EMBL" id="BMZR01000002">
    <property type="protein sequence ID" value="GHD31931.1"/>
    <property type="molecule type" value="Genomic_DNA"/>
</dbReference>
<dbReference type="Gene3D" id="3.40.50.300">
    <property type="entry name" value="P-loop containing nucleotide triphosphate hydrolases"/>
    <property type="match status" value="1"/>
</dbReference>
<comment type="caution">
    <text evidence="2">The sequence shown here is derived from an EMBL/GenBank/DDBJ whole genome shotgun (WGS) entry which is preliminary data.</text>
</comment>